<organism evidence="2 3">
    <name type="scientific">Trichogramma kaykai</name>
    <dbReference type="NCBI Taxonomy" id="54128"/>
    <lineage>
        <taxon>Eukaryota</taxon>
        <taxon>Metazoa</taxon>
        <taxon>Ecdysozoa</taxon>
        <taxon>Arthropoda</taxon>
        <taxon>Hexapoda</taxon>
        <taxon>Insecta</taxon>
        <taxon>Pterygota</taxon>
        <taxon>Neoptera</taxon>
        <taxon>Endopterygota</taxon>
        <taxon>Hymenoptera</taxon>
        <taxon>Apocrita</taxon>
        <taxon>Proctotrupomorpha</taxon>
        <taxon>Chalcidoidea</taxon>
        <taxon>Trichogrammatidae</taxon>
        <taxon>Trichogramma</taxon>
    </lineage>
</organism>
<proteinExistence type="predicted"/>
<name>A0ABD2WWU5_9HYME</name>
<evidence type="ECO:0000256" key="1">
    <source>
        <dbReference type="SAM" id="MobiDB-lite"/>
    </source>
</evidence>
<dbReference type="EMBL" id="JBJJXI010000066">
    <property type="protein sequence ID" value="KAL3397339.1"/>
    <property type="molecule type" value="Genomic_DNA"/>
</dbReference>
<evidence type="ECO:0000313" key="3">
    <source>
        <dbReference type="Proteomes" id="UP001627154"/>
    </source>
</evidence>
<sequence>MPGIHVHTLGKLHWEDKDNEAALTVPGSYWFCRKNSIYKFTFKFHKSVRNNVQFSHSKELMKIVRRVLKKPPKQGQHFSTKNLIVIYNHATWTRQDRIFAVMKFRDRPDASAFSYVIILTVKIVNQLRSSGPIFNEASNQRLNECTSKVGSVLRNSTFEKEKDKTEIPVTSMLTNGHSNSQYKNLNRPQASQKTHTCLKAFTSYDAIELGATSSWIISGRDDDKNNKMKRLNSRIMDCSKHNEDLESLPTTSKHDSELDFVADDENSNSSSSDSADLPYQYLIERDIEREIANAKAKRKRQVNESSVVSESLVVTEVDTKSPKCSSSRRSSASRSSVSRQDFKEELSPDLANLRSSDITDLVMKGLMFTIRQDENSVIVVEEKTKLELDEVLENSEKVQTEEGDPCLLNSSLLRLEKMITRMKVPAITSPNENKMHQNGLVSYLDSTSSNDDMATEKLDKTKNGLESWPPFFSNEENSDSALKKNRLIIGSANNFFYNNELTQDEDFILSLSNEENQVEDSLKVPVHSSYLNDILEAKTQTPSDLPDLIAQKTNIDDGVPMKKKKGSNIQVEYHGSLKLPKIISNQIISDDQLPEMLLKALKTKNSPENQENNEKIKSFSNKIIAERGKKPQNEKDFNKISNNHNQNSYFSEVDSFYTIRRTRSNAKMLGISSSSSSSLLSSHLNLTHRLTSKSKMQKNFTQKEVDKIKNFSNINENLKIKQKSGDSNQNMVKIIKPSECKRNSIINVPKLIWDLNFTPKVVIERLDPSKLTKKQI</sequence>
<comment type="caution">
    <text evidence="2">The sequence shown here is derived from an EMBL/GenBank/DDBJ whole genome shotgun (WGS) entry which is preliminary data.</text>
</comment>
<feature type="region of interest" description="Disordered" evidence="1">
    <location>
        <begin position="318"/>
        <end position="345"/>
    </location>
</feature>
<reference evidence="2 3" key="1">
    <citation type="journal article" date="2024" name="bioRxiv">
        <title>A reference genome for Trichogramma kaykai: A tiny desert-dwelling parasitoid wasp with competing sex-ratio distorters.</title>
        <authorList>
            <person name="Culotta J."/>
            <person name="Lindsey A.R."/>
        </authorList>
    </citation>
    <scope>NUCLEOTIDE SEQUENCE [LARGE SCALE GENOMIC DNA]</scope>
    <source>
        <strain evidence="2 3">KSX58</strain>
    </source>
</reference>
<gene>
    <name evidence="2" type="ORF">TKK_008905</name>
</gene>
<protein>
    <submittedName>
        <fullName evidence="2">Uncharacterized protein</fullName>
    </submittedName>
</protein>
<feature type="compositionally biased region" description="Low complexity" evidence="1">
    <location>
        <begin position="325"/>
        <end position="339"/>
    </location>
</feature>
<accession>A0ABD2WWU5</accession>
<dbReference type="Proteomes" id="UP001627154">
    <property type="component" value="Unassembled WGS sequence"/>
</dbReference>
<evidence type="ECO:0000313" key="2">
    <source>
        <dbReference type="EMBL" id="KAL3397339.1"/>
    </source>
</evidence>
<keyword evidence="3" id="KW-1185">Reference proteome</keyword>
<dbReference type="AlphaFoldDB" id="A0ABD2WWU5"/>